<evidence type="ECO:0000313" key="5">
    <source>
        <dbReference type="EMBL" id="KAJ5537780.1"/>
    </source>
</evidence>
<comment type="similarity">
    <text evidence="2">Belongs to the FAD-binding monooxygenase family.</text>
</comment>
<dbReference type="InterPro" id="IPR051209">
    <property type="entry name" value="FAD-bind_Monooxygenase_sf"/>
</dbReference>
<comment type="cofactor">
    <cofactor evidence="1">
        <name>FAD</name>
        <dbReference type="ChEBI" id="CHEBI:57692"/>
    </cofactor>
</comment>
<evidence type="ECO:0008006" key="7">
    <source>
        <dbReference type="Google" id="ProtNLM"/>
    </source>
</evidence>
<name>A0AAD6CSV2_9EURO</name>
<dbReference type="AlphaFoldDB" id="A0AAD6CSV2"/>
<keyword evidence="3" id="KW-0285">Flavoprotein</keyword>
<dbReference type="SUPFAM" id="SSF51905">
    <property type="entry name" value="FAD/NAD(P)-binding domain"/>
    <property type="match status" value="2"/>
</dbReference>
<dbReference type="PANTHER" id="PTHR42877:SF12">
    <property type="entry name" value="MONOOXYGENASE"/>
    <property type="match status" value="1"/>
</dbReference>
<evidence type="ECO:0000256" key="1">
    <source>
        <dbReference type="ARBA" id="ARBA00001974"/>
    </source>
</evidence>
<proteinExistence type="inferred from homology"/>
<evidence type="ECO:0000256" key="2">
    <source>
        <dbReference type="ARBA" id="ARBA00010139"/>
    </source>
</evidence>
<dbReference type="Proteomes" id="UP001220324">
    <property type="component" value="Unassembled WGS sequence"/>
</dbReference>
<dbReference type="PANTHER" id="PTHR42877">
    <property type="entry name" value="L-ORNITHINE N(5)-MONOOXYGENASE-RELATED"/>
    <property type="match status" value="1"/>
</dbReference>
<accession>A0AAD6CSV2</accession>
<dbReference type="Pfam" id="PF13450">
    <property type="entry name" value="NAD_binding_8"/>
    <property type="match status" value="1"/>
</dbReference>
<comment type="caution">
    <text evidence="5">The sequence shown here is derived from an EMBL/GenBank/DDBJ whole genome shotgun (WGS) entry which is preliminary data.</text>
</comment>
<organism evidence="5 6">
    <name type="scientific">Penicillium frequentans</name>
    <dbReference type="NCBI Taxonomy" id="3151616"/>
    <lineage>
        <taxon>Eukaryota</taxon>
        <taxon>Fungi</taxon>
        <taxon>Dikarya</taxon>
        <taxon>Ascomycota</taxon>
        <taxon>Pezizomycotina</taxon>
        <taxon>Eurotiomycetes</taxon>
        <taxon>Eurotiomycetidae</taxon>
        <taxon>Eurotiales</taxon>
        <taxon>Aspergillaceae</taxon>
        <taxon>Penicillium</taxon>
    </lineage>
</organism>
<dbReference type="Gene3D" id="3.50.50.60">
    <property type="entry name" value="FAD/NAD(P)-binding domain"/>
    <property type="match status" value="3"/>
</dbReference>
<reference evidence="5 6" key="1">
    <citation type="journal article" date="2023" name="IMA Fungus">
        <title>Comparative genomic study of the Penicillium genus elucidates a diverse pangenome and 15 lateral gene transfer events.</title>
        <authorList>
            <person name="Petersen C."/>
            <person name="Sorensen T."/>
            <person name="Nielsen M.R."/>
            <person name="Sondergaard T.E."/>
            <person name="Sorensen J.L."/>
            <person name="Fitzpatrick D.A."/>
            <person name="Frisvad J.C."/>
            <person name="Nielsen K.L."/>
        </authorList>
    </citation>
    <scope>NUCLEOTIDE SEQUENCE [LARGE SCALE GENOMIC DNA]</scope>
    <source>
        <strain evidence="5 6">IBT 35679</strain>
    </source>
</reference>
<keyword evidence="6" id="KW-1185">Reference proteome</keyword>
<evidence type="ECO:0000256" key="4">
    <source>
        <dbReference type="ARBA" id="ARBA00022827"/>
    </source>
</evidence>
<protein>
    <recommendedName>
        <fullName evidence="7">Sterigmatocystin biosynthesis monooxygenase stcW</fullName>
    </recommendedName>
</protein>
<dbReference type="InterPro" id="IPR036188">
    <property type="entry name" value="FAD/NAD-bd_sf"/>
</dbReference>
<sequence length="611" mass="68922">MPKQAQEDVLKSYEEILPPSVSQGEATEFYNGVDDVAYAISRLPLGTPRALKVICVGAGFSGLAFAREVELGNLTNVSLTVYEKNASVGGTWYENRYPGCACDIPVHNYQYSWAPCPYFKSYYATGRDIHTYIEAVADQHNLRKYVKVSHKIIGAKWIEEKQKWQVKIVATDGRDLMVSNRVNKDGESGEPFIEECDVLINAGGCFNDWKWPNVPGRETFKGEMIHSAAWPKNAQLKGKTVALIGNGSTGVQILPNILEDVEKVYVYIRSKTWVTASFAQKFAGPNGANVFFSEEQKEHWAKHPDEYLQYRKEVESELNSRFRLYLKDSEAQKQALEYSISQMNEKLSAKPEIGQNLIPEFAVGCRRTTPGNGYLEALCSPKVEIIWGGVKSFNETGLLADNGQQRDVDTIICATGFNMSFSPRFPIIGRNDVNLQEKWDDNPECYLSVTAADMPNYFIYLGPASPLGHGSVVSSLERVTEYIAQFVRKLQTENYSSVVPKPHIPRAYQRQALAWLEKSAWSSNCASTYKNGKPDGPLISLHPGSRLHYFQLLSRPRWEDFDWTSLCEDEDLTFAWLGNGFIVEECKEKTETDLTWFIPPVQADKMIKATF</sequence>
<evidence type="ECO:0000256" key="3">
    <source>
        <dbReference type="ARBA" id="ARBA00022630"/>
    </source>
</evidence>
<keyword evidence="4" id="KW-0274">FAD</keyword>
<dbReference type="EMBL" id="JAQIZZ010000006">
    <property type="protein sequence ID" value="KAJ5537780.1"/>
    <property type="molecule type" value="Genomic_DNA"/>
</dbReference>
<gene>
    <name evidence="5" type="ORF">N7494_007259</name>
</gene>
<evidence type="ECO:0000313" key="6">
    <source>
        <dbReference type="Proteomes" id="UP001220324"/>
    </source>
</evidence>